<accession>A0A075GAS3</accession>
<evidence type="ECO:0000313" key="1">
    <source>
        <dbReference type="EMBL" id="AIE98782.1"/>
    </source>
</evidence>
<dbReference type="EMBL" id="KF900544">
    <property type="protein sequence ID" value="AIE98782.1"/>
    <property type="molecule type" value="Genomic_DNA"/>
</dbReference>
<proteinExistence type="predicted"/>
<protein>
    <submittedName>
        <fullName evidence="1">Uncharacterized protein</fullName>
    </submittedName>
</protein>
<organism evidence="1">
    <name type="scientific">uncultured marine thaumarchaeote KM3_08_B06</name>
    <dbReference type="NCBI Taxonomy" id="1455978"/>
    <lineage>
        <taxon>Archaea</taxon>
        <taxon>Nitrososphaerota</taxon>
        <taxon>environmental samples</taxon>
    </lineage>
</organism>
<name>A0A075GAS3_9ARCH</name>
<reference evidence="1" key="1">
    <citation type="journal article" date="2014" name="Genome Biol. Evol.">
        <title>Pangenome evidence for extensive interdomain horizontal transfer affecting lineage core and shell genes in uncultured planktonic thaumarchaeota and euryarchaeota.</title>
        <authorList>
            <person name="Deschamps P."/>
            <person name="Zivanovic Y."/>
            <person name="Moreira D."/>
            <person name="Rodriguez-Valera F."/>
            <person name="Lopez-Garcia P."/>
        </authorList>
    </citation>
    <scope>NUCLEOTIDE SEQUENCE</scope>
</reference>
<dbReference type="AlphaFoldDB" id="A0A075GAS3"/>
<sequence length="137" mass="15410">MRMNRKIIAVASIIAIAAIVISVTSDSALDESTISQTIFVDAIYDPKNKIVKIMYNDNSKKTNLATLEILGMEKTFHKEFSQSSFVETVKINSEPKYGWSTTPVVFSINHDQFGKIGLKTEIYEQGESKPRIIYSKI</sequence>